<evidence type="ECO:0000259" key="14">
    <source>
        <dbReference type="PROSITE" id="PS50157"/>
    </source>
</evidence>
<dbReference type="Proteomes" id="UP000515160">
    <property type="component" value="Chromosome X"/>
</dbReference>
<evidence type="ECO:0000256" key="7">
    <source>
        <dbReference type="ARBA" id="ARBA00023125"/>
    </source>
</evidence>
<accession>A0A6P8ZFU9</accession>
<feature type="compositionally biased region" description="Low complexity" evidence="13">
    <location>
        <begin position="106"/>
        <end position="115"/>
    </location>
</feature>
<evidence type="ECO:0000256" key="3">
    <source>
        <dbReference type="ARBA" id="ARBA00022737"/>
    </source>
</evidence>
<keyword evidence="8" id="KW-0804">Transcription</keyword>
<name>A0A6P8ZFU9_DROAB</name>
<dbReference type="GO" id="GO:0000981">
    <property type="term" value="F:DNA-binding transcription factor activity, RNA polymerase II-specific"/>
    <property type="evidence" value="ECO:0007669"/>
    <property type="project" value="TreeGrafter"/>
</dbReference>
<evidence type="ECO:0000256" key="5">
    <source>
        <dbReference type="ARBA" id="ARBA00022833"/>
    </source>
</evidence>
<feature type="compositionally biased region" description="Gly residues" evidence="13">
    <location>
        <begin position="92"/>
        <end position="105"/>
    </location>
</feature>
<evidence type="ECO:0000313" key="15">
    <source>
        <dbReference type="Proteomes" id="UP000515160"/>
    </source>
</evidence>
<dbReference type="CTD" id="6667"/>
<evidence type="ECO:0000256" key="2">
    <source>
        <dbReference type="ARBA" id="ARBA00022723"/>
    </source>
</evidence>
<evidence type="ECO:0000256" key="4">
    <source>
        <dbReference type="ARBA" id="ARBA00022771"/>
    </source>
</evidence>
<keyword evidence="15" id="KW-1185">Reference proteome</keyword>
<evidence type="ECO:0000256" key="1">
    <source>
        <dbReference type="ARBA" id="ARBA00004123"/>
    </source>
</evidence>
<dbReference type="GO" id="GO:0000978">
    <property type="term" value="F:RNA polymerase II cis-regulatory region sequence-specific DNA binding"/>
    <property type="evidence" value="ECO:0007669"/>
    <property type="project" value="TreeGrafter"/>
</dbReference>
<proteinExistence type="inferred from homology"/>
<dbReference type="OrthoDB" id="6365676at2759"/>
<dbReference type="GO" id="GO:0008270">
    <property type="term" value="F:zinc ion binding"/>
    <property type="evidence" value="ECO:0007669"/>
    <property type="project" value="UniProtKB-KW"/>
</dbReference>
<feature type="domain" description="C2H2-type" evidence="14">
    <location>
        <begin position="405"/>
        <end position="434"/>
    </location>
</feature>
<feature type="domain" description="C2H2-type" evidence="14">
    <location>
        <begin position="465"/>
        <end position="492"/>
    </location>
</feature>
<keyword evidence="4 12" id="KW-0863">Zinc-finger</keyword>
<feature type="region of interest" description="Disordered" evidence="13">
    <location>
        <begin position="483"/>
        <end position="604"/>
    </location>
</feature>
<dbReference type="Pfam" id="PF00096">
    <property type="entry name" value="zf-C2H2"/>
    <property type="match status" value="3"/>
</dbReference>
<comment type="similarity">
    <text evidence="11">Belongs to the Sp1 C2H2-type zinc-finger protein family.</text>
</comment>
<evidence type="ECO:0000256" key="11">
    <source>
        <dbReference type="ARBA" id="ARBA00038409"/>
    </source>
</evidence>
<feature type="compositionally biased region" description="Low complexity" evidence="13">
    <location>
        <begin position="584"/>
        <end position="598"/>
    </location>
</feature>
<comment type="function">
    <text evidence="10">Transcription factor which plays a key role in limb development. Positively regulates FGF8 expression in the apical ectodermal ridge (AER) and contributes to limb outgrowth in embryos.</text>
</comment>
<feature type="compositionally biased region" description="Low complexity" evidence="13">
    <location>
        <begin position="623"/>
        <end position="670"/>
    </location>
</feature>
<keyword evidence="7" id="KW-0238">DNA-binding</keyword>
<dbReference type="InterPro" id="IPR036236">
    <property type="entry name" value="Znf_C2H2_sf"/>
</dbReference>
<feature type="region of interest" description="Disordered" evidence="13">
    <location>
        <begin position="60"/>
        <end position="150"/>
    </location>
</feature>
<dbReference type="FunFam" id="3.30.160.60:FF:000026">
    <property type="entry name" value="Transcription factor Sp3"/>
    <property type="match status" value="1"/>
</dbReference>
<feature type="region of interest" description="Disordered" evidence="13">
    <location>
        <begin position="619"/>
        <end position="697"/>
    </location>
</feature>
<dbReference type="FunFam" id="3.30.160.60:FF:000077">
    <property type="entry name" value="Sp8 transcription factor"/>
    <property type="match status" value="1"/>
</dbReference>
<dbReference type="CDD" id="cd22547">
    <property type="entry name" value="SP6-9-like_N"/>
    <property type="match status" value="1"/>
</dbReference>
<reference evidence="16 17" key="1">
    <citation type="submission" date="2025-04" db="UniProtKB">
        <authorList>
            <consortium name="RefSeq"/>
        </authorList>
    </citation>
    <scope>IDENTIFICATION</scope>
    <source>
        <strain evidence="16 17">15112-1751.03</strain>
        <tissue evidence="16 17">Whole Adult</tissue>
    </source>
</reference>
<evidence type="ECO:0000313" key="17">
    <source>
        <dbReference type="RefSeq" id="XP_051864328.1"/>
    </source>
</evidence>
<evidence type="ECO:0000256" key="8">
    <source>
        <dbReference type="ARBA" id="ARBA00023163"/>
    </source>
</evidence>
<dbReference type="FunFam" id="3.30.160.60:FF:000014">
    <property type="entry name" value="Transcription factor Sp3"/>
    <property type="match status" value="1"/>
</dbReference>
<dbReference type="Gene3D" id="3.30.160.60">
    <property type="entry name" value="Classic Zinc Finger"/>
    <property type="match status" value="3"/>
</dbReference>
<dbReference type="SMART" id="SM00355">
    <property type="entry name" value="ZnF_C2H2"/>
    <property type="match status" value="3"/>
</dbReference>
<dbReference type="GO" id="GO:0005634">
    <property type="term" value="C:nucleus"/>
    <property type="evidence" value="ECO:0007669"/>
    <property type="project" value="UniProtKB-SubCell"/>
</dbReference>
<keyword evidence="5" id="KW-0862">Zinc</keyword>
<keyword evidence="2" id="KW-0479">Metal-binding</keyword>
<evidence type="ECO:0000256" key="13">
    <source>
        <dbReference type="SAM" id="MobiDB-lite"/>
    </source>
</evidence>
<evidence type="ECO:0000256" key="12">
    <source>
        <dbReference type="PROSITE-ProRule" id="PRU00042"/>
    </source>
</evidence>
<gene>
    <name evidence="16 17" type="primary">LOC117577901</name>
</gene>
<dbReference type="SUPFAM" id="SSF57667">
    <property type="entry name" value="beta-beta-alpha zinc fingers"/>
    <property type="match status" value="2"/>
</dbReference>
<comment type="subcellular location">
    <subcellularLocation>
        <location evidence="1">Nucleus</location>
    </subcellularLocation>
</comment>
<dbReference type="AlphaFoldDB" id="A0A6P8ZFU9"/>
<dbReference type="PROSITE" id="PS00028">
    <property type="entry name" value="ZINC_FINGER_C2H2_1"/>
    <property type="match status" value="3"/>
</dbReference>
<keyword evidence="6" id="KW-0805">Transcription regulation</keyword>
<feature type="region of interest" description="Disordered" evidence="13">
    <location>
        <begin position="349"/>
        <end position="374"/>
    </location>
</feature>
<dbReference type="RefSeq" id="XP_051864328.1">
    <property type="nucleotide sequence ID" value="XM_052008368.1"/>
</dbReference>
<keyword evidence="9" id="KW-0539">Nucleus</keyword>
<evidence type="ECO:0000313" key="16">
    <source>
        <dbReference type="RefSeq" id="XP_034118782.1"/>
    </source>
</evidence>
<evidence type="ECO:0000256" key="9">
    <source>
        <dbReference type="ARBA" id="ARBA00023242"/>
    </source>
</evidence>
<dbReference type="PANTHER" id="PTHR23235">
    <property type="entry name" value="KRUEPPEL-LIKE TRANSCRIPTION FACTOR"/>
    <property type="match status" value="1"/>
</dbReference>
<feature type="compositionally biased region" description="Basic residues" evidence="13">
    <location>
        <begin position="671"/>
        <end position="684"/>
    </location>
</feature>
<evidence type="ECO:0000256" key="10">
    <source>
        <dbReference type="ARBA" id="ARBA00037677"/>
    </source>
</evidence>
<keyword evidence="3" id="KW-0677">Repeat</keyword>
<evidence type="ECO:0000256" key="6">
    <source>
        <dbReference type="ARBA" id="ARBA00023015"/>
    </source>
</evidence>
<dbReference type="PANTHER" id="PTHR23235:SF15">
    <property type="entry name" value="SP1, ISOFORM F"/>
    <property type="match status" value="1"/>
</dbReference>
<dbReference type="GeneID" id="117577901"/>
<feature type="compositionally biased region" description="Low complexity" evidence="13">
    <location>
        <begin position="349"/>
        <end position="370"/>
    </location>
</feature>
<sequence>MLTDMTPTAGQLYGSQIPAMAGMNITNIASHLQKPQVNPDHPSLRGTPLAMLAAQCNKLSNKSPPPLADAAVGKGFHPWKKSPNSPAAGNSGTSGGGGGGGGGSAASGSGSSSVGQHSPCAISAASSSSSSGSGGGDTGQAGTRSSSILSSASSNSTMVNITASIYPYSRPLASSCAAVGSSPAASAYGSDLYFPNTATSTASMVADNHHMHQGLLGKVEGAPFGSVYSRHPYDWPFNAVSHKAAEAASVNSVNGWWDMHSAAAAGSWLDMGSAAVQAAGMHSTMANYANAAAAGSDYSSALSHSLSNTAHLLGSGQHLLQDTYKSMLPGQGVGVGVGVGGFSLPHSSPSAAAASAASPQTSSPSTPSPRSQRRYAGRATCDCPNCQEAERLGPAGVHLRKKNIHSCHIPGCGKVYGKTSHLKAHLRWHTGERPFVCNWLFCGKRFTRSDELQRHLRTHTGEKRFACPVCNKRFMRSDHLAKHVKTHNGTAPNGIGGIKKGSSESCSDSEDPANQSGESNGLGGASSGQQTGAVGGGGGGSATSSSNGASGNGNGSGTSNGPVAASSNRSVAGGSHPGTPTSLHAHSASSTPSGSGSSLLGGGLHLATPHQMVAAGGSPVMLHQQQQQQQQQQHQQQQHQQHQQHQQQQQQQHQQHQQQQQQHQQFSQQHSHPHTHLHHHHHHLVTGASASSPGLDHRLDHSALVDIKPPMV</sequence>
<protein>
    <submittedName>
        <fullName evidence="16 17">Transcription factor Sp9 isoform X1</fullName>
    </submittedName>
</protein>
<dbReference type="PROSITE" id="PS50157">
    <property type="entry name" value="ZINC_FINGER_C2H2_2"/>
    <property type="match status" value="3"/>
</dbReference>
<organism evidence="15 16">
    <name type="scientific">Drosophila albomicans</name>
    <name type="common">Fruit fly</name>
    <dbReference type="NCBI Taxonomy" id="7291"/>
    <lineage>
        <taxon>Eukaryota</taxon>
        <taxon>Metazoa</taxon>
        <taxon>Ecdysozoa</taxon>
        <taxon>Arthropoda</taxon>
        <taxon>Hexapoda</taxon>
        <taxon>Insecta</taxon>
        <taxon>Pterygota</taxon>
        <taxon>Neoptera</taxon>
        <taxon>Endopterygota</taxon>
        <taxon>Diptera</taxon>
        <taxon>Brachycera</taxon>
        <taxon>Muscomorpha</taxon>
        <taxon>Ephydroidea</taxon>
        <taxon>Drosophilidae</taxon>
        <taxon>Drosophila</taxon>
    </lineage>
</organism>
<dbReference type="InterPro" id="IPR013087">
    <property type="entry name" value="Znf_C2H2_type"/>
</dbReference>
<dbReference type="RefSeq" id="XP_034118782.1">
    <property type="nucleotide sequence ID" value="XM_034262891.2"/>
</dbReference>
<feature type="domain" description="C2H2-type" evidence="14">
    <location>
        <begin position="435"/>
        <end position="464"/>
    </location>
</feature>